<proteinExistence type="inferred from homology"/>
<dbReference type="GO" id="GO:0045892">
    <property type="term" value="P:negative regulation of DNA-templated transcription"/>
    <property type="evidence" value="ECO:0007669"/>
    <property type="project" value="UniProtKB-ARBA"/>
</dbReference>
<evidence type="ECO:0000313" key="3">
    <source>
        <dbReference type="Proteomes" id="UP000196138"/>
    </source>
</evidence>
<dbReference type="GO" id="GO:0046872">
    <property type="term" value="F:metal ion binding"/>
    <property type="evidence" value="ECO:0007669"/>
    <property type="project" value="InterPro"/>
</dbReference>
<dbReference type="Pfam" id="PF02583">
    <property type="entry name" value="Trns_repr_metal"/>
    <property type="match status" value="1"/>
</dbReference>
<dbReference type="GO" id="GO:0003677">
    <property type="term" value="F:DNA binding"/>
    <property type="evidence" value="ECO:0007669"/>
    <property type="project" value="InterPro"/>
</dbReference>
<keyword evidence="3" id="KW-1185">Reference proteome</keyword>
<dbReference type="InterPro" id="IPR003735">
    <property type="entry name" value="Metal_Tscrpt_repr"/>
</dbReference>
<dbReference type="EMBL" id="CP021455">
    <property type="protein sequence ID" value="ARU05695.1"/>
    <property type="molecule type" value="Genomic_DNA"/>
</dbReference>
<gene>
    <name evidence="2" type="ORF">CCO03_14285</name>
</gene>
<dbReference type="PANTHER" id="PTHR33677">
    <property type="entry name" value="TRANSCRIPTIONAL REPRESSOR FRMR-RELATED"/>
    <property type="match status" value="1"/>
</dbReference>
<dbReference type="AlphaFoldDB" id="A0A1Y0EPW8"/>
<sequence length="87" mass="9567">MANSAEAKKKAVARLRRIQGQAQALERAVNENVESSKLLQQVSAMRGATDGLMAELLDDHMRQTLGKGAKAATEVEQVIRLVRSYMK</sequence>
<reference evidence="2 3" key="1">
    <citation type="submission" date="2017-05" db="EMBL/GenBank/DDBJ databases">
        <authorList>
            <person name="Song R."/>
            <person name="Chenine A.L."/>
            <person name="Ruprecht R.M."/>
        </authorList>
    </citation>
    <scope>NUCLEOTIDE SEQUENCE [LARGE SCALE GENOMIC DNA]</scope>
    <source>
        <strain evidence="2 3">DSM 26136</strain>
    </source>
</reference>
<evidence type="ECO:0000256" key="1">
    <source>
        <dbReference type="ARBA" id="ARBA00005260"/>
    </source>
</evidence>
<dbReference type="Gene3D" id="1.20.58.1000">
    <property type="entry name" value="Metal-sensitive repressor, helix protomer"/>
    <property type="match status" value="1"/>
</dbReference>
<dbReference type="RefSeq" id="WP_087282113.1">
    <property type="nucleotide sequence ID" value="NZ_CP021455.1"/>
</dbReference>
<dbReference type="InterPro" id="IPR038390">
    <property type="entry name" value="Metal_Tscrpt_repr_sf"/>
</dbReference>
<dbReference type="OrthoDB" id="9806052at2"/>
<organism evidence="2 3">
    <name type="scientific">Comamonas serinivorans</name>
    <dbReference type="NCBI Taxonomy" id="1082851"/>
    <lineage>
        <taxon>Bacteria</taxon>
        <taxon>Pseudomonadati</taxon>
        <taxon>Pseudomonadota</taxon>
        <taxon>Betaproteobacteria</taxon>
        <taxon>Burkholderiales</taxon>
        <taxon>Comamonadaceae</taxon>
        <taxon>Comamonas</taxon>
    </lineage>
</organism>
<comment type="similarity">
    <text evidence="1">Belongs to the FrmR/RcnR family.</text>
</comment>
<name>A0A1Y0EPW8_9BURK</name>
<dbReference type="Proteomes" id="UP000196138">
    <property type="component" value="Chromosome"/>
</dbReference>
<dbReference type="PANTHER" id="PTHR33677:SF5">
    <property type="entry name" value="TRANSCRIPTIONAL REPRESSOR FRMR"/>
    <property type="match status" value="1"/>
</dbReference>
<accession>A0A1Y0EPW8</accession>
<protein>
    <submittedName>
        <fullName evidence="2">Regulator</fullName>
    </submittedName>
</protein>
<dbReference type="CDD" id="cd10153">
    <property type="entry name" value="RcnR-FrmR-like_DUF156"/>
    <property type="match status" value="1"/>
</dbReference>
<evidence type="ECO:0000313" key="2">
    <source>
        <dbReference type="EMBL" id="ARU05695.1"/>
    </source>
</evidence>
<dbReference type="KEGG" id="cser:CCO03_14285"/>